<evidence type="ECO:0000256" key="8">
    <source>
        <dbReference type="ARBA" id="ARBA00022989"/>
    </source>
</evidence>
<dbReference type="SUPFAM" id="SSF161098">
    <property type="entry name" value="MetI-like"/>
    <property type="match status" value="1"/>
</dbReference>
<evidence type="ECO:0000256" key="10">
    <source>
        <dbReference type="RuleBase" id="RU363032"/>
    </source>
</evidence>
<dbReference type="Pfam" id="PF00528">
    <property type="entry name" value="BPD_transp_1"/>
    <property type="match status" value="1"/>
</dbReference>
<dbReference type="NCBIfam" id="TIGR01726">
    <property type="entry name" value="HEQRo_perm_3TM"/>
    <property type="match status" value="1"/>
</dbReference>
<evidence type="ECO:0000256" key="4">
    <source>
        <dbReference type="ARBA" id="ARBA00022448"/>
    </source>
</evidence>
<dbReference type="InterPro" id="IPR035906">
    <property type="entry name" value="MetI-like_sf"/>
</dbReference>
<accession>A0A4U8YJ44</accession>
<dbReference type="InterPro" id="IPR043429">
    <property type="entry name" value="ArtM/GltK/GlnP/TcyL/YhdX-like"/>
</dbReference>
<dbReference type="CDD" id="cd06261">
    <property type="entry name" value="TM_PBP2"/>
    <property type="match status" value="1"/>
</dbReference>
<keyword evidence="4 10" id="KW-0813">Transport</keyword>
<dbReference type="Gene3D" id="1.10.3720.10">
    <property type="entry name" value="MetI-like"/>
    <property type="match status" value="1"/>
</dbReference>
<keyword evidence="13" id="KW-1185">Reference proteome</keyword>
<dbReference type="GO" id="GO:0006865">
    <property type="term" value="P:amino acid transport"/>
    <property type="evidence" value="ECO:0007669"/>
    <property type="project" value="UniProtKB-KW"/>
</dbReference>
<organism evidence="12 13">
    <name type="scientific">Desulfoluna butyratoxydans</name>
    <dbReference type="NCBI Taxonomy" id="231438"/>
    <lineage>
        <taxon>Bacteria</taxon>
        <taxon>Pseudomonadati</taxon>
        <taxon>Thermodesulfobacteriota</taxon>
        <taxon>Desulfobacteria</taxon>
        <taxon>Desulfobacterales</taxon>
        <taxon>Desulfolunaceae</taxon>
        <taxon>Desulfoluna</taxon>
    </lineage>
</organism>
<evidence type="ECO:0000256" key="2">
    <source>
        <dbReference type="ARBA" id="ARBA00004429"/>
    </source>
</evidence>
<evidence type="ECO:0000256" key="1">
    <source>
        <dbReference type="ARBA" id="ARBA00003159"/>
    </source>
</evidence>
<dbReference type="EMBL" id="CAADHO010000002">
    <property type="protein sequence ID" value="VFQ43735.1"/>
    <property type="molecule type" value="Genomic_DNA"/>
</dbReference>
<feature type="transmembrane region" description="Helical" evidence="10">
    <location>
        <begin position="20"/>
        <end position="44"/>
    </location>
</feature>
<dbReference type="RefSeq" id="WP_180138111.1">
    <property type="nucleotide sequence ID" value="NZ_CAADHO010000002.1"/>
</dbReference>
<evidence type="ECO:0000256" key="6">
    <source>
        <dbReference type="ARBA" id="ARBA00022692"/>
    </source>
</evidence>
<reference evidence="12 13" key="1">
    <citation type="submission" date="2019-03" db="EMBL/GenBank/DDBJ databases">
        <authorList>
            <person name="Nijsse B."/>
        </authorList>
    </citation>
    <scope>NUCLEOTIDE SEQUENCE [LARGE SCALE GENOMIC DNA]</scope>
    <source>
        <strain evidence="12">Desulfoluna butyratoxydans MSL71</strain>
    </source>
</reference>
<feature type="domain" description="ABC transmembrane type-1" evidence="11">
    <location>
        <begin position="20"/>
        <end position="207"/>
    </location>
</feature>
<dbReference type="InterPro" id="IPR010065">
    <property type="entry name" value="AA_ABC_transptr_permease_3TM"/>
</dbReference>
<sequence length="220" mass="23689">MEGFQFDVLQRGWPLLMDGLKVTLGLSAAAFALALVLGIGVGVLRSESSWFRRLLSPYVEVFRGTPLLIQLFFIYYGLPSVGITLSSTAAGVLGLGLNGGAYISEIIRGALFSVPCGQKEAATALGLSRLQALGYVVMPQALRTATPPLVNAFSATLKESSLVSVLAITELTRASQLIYTRTFRAFEVYLAVGLLYFALIYAVSRLSRRLEQQKAFSPAA</sequence>
<evidence type="ECO:0000313" key="13">
    <source>
        <dbReference type="Proteomes" id="UP000507962"/>
    </source>
</evidence>
<feature type="transmembrane region" description="Helical" evidence="10">
    <location>
        <begin position="186"/>
        <end position="204"/>
    </location>
</feature>
<dbReference type="GO" id="GO:0043190">
    <property type="term" value="C:ATP-binding cassette (ABC) transporter complex"/>
    <property type="evidence" value="ECO:0007669"/>
    <property type="project" value="InterPro"/>
</dbReference>
<comment type="function">
    <text evidence="1">Part of the binding-protein-dependent transport system for glutamine; probably responsible for the translocation of the substrate across the membrane.</text>
</comment>
<keyword evidence="9 10" id="KW-0472">Membrane</keyword>
<dbReference type="AlphaFoldDB" id="A0A4U8YJ44"/>
<dbReference type="PROSITE" id="PS50928">
    <property type="entry name" value="ABC_TM1"/>
    <property type="match status" value="1"/>
</dbReference>
<keyword evidence="7" id="KW-0029">Amino-acid transport</keyword>
<dbReference type="PANTHER" id="PTHR30614">
    <property type="entry name" value="MEMBRANE COMPONENT OF AMINO ACID ABC TRANSPORTER"/>
    <property type="match status" value="1"/>
</dbReference>
<dbReference type="Proteomes" id="UP000507962">
    <property type="component" value="Unassembled WGS sequence"/>
</dbReference>
<feature type="transmembrane region" description="Helical" evidence="10">
    <location>
        <begin position="65"/>
        <end position="85"/>
    </location>
</feature>
<evidence type="ECO:0000256" key="7">
    <source>
        <dbReference type="ARBA" id="ARBA00022970"/>
    </source>
</evidence>
<evidence type="ECO:0000313" key="12">
    <source>
        <dbReference type="EMBL" id="VFQ43735.1"/>
    </source>
</evidence>
<dbReference type="GO" id="GO:0022857">
    <property type="term" value="F:transmembrane transporter activity"/>
    <property type="evidence" value="ECO:0007669"/>
    <property type="project" value="InterPro"/>
</dbReference>
<comment type="similarity">
    <text evidence="3">Belongs to the binding-protein-dependent transport system permease family. HisMQ subfamily.</text>
</comment>
<protein>
    <submittedName>
        <fullName evidence="12">Amino acid abc transporter permease protein 3-tm domain</fullName>
    </submittedName>
</protein>
<keyword evidence="8 10" id="KW-1133">Transmembrane helix</keyword>
<keyword evidence="6 10" id="KW-0812">Transmembrane</keyword>
<keyword evidence="5" id="KW-1003">Cell membrane</keyword>
<evidence type="ECO:0000256" key="3">
    <source>
        <dbReference type="ARBA" id="ARBA00010072"/>
    </source>
</evidence>
<evidence type="ECO:0000259" key="11">
    <source>
        <dbReference type="PROSITE" id="PS50928"/>
    </source>
</evidence>
<proteinExistence type="inferred from homology"/>
<gene>
    <name evidence="12" type="ORF">MSL71_13760</name>
</gene>
<name>A0A4U8YJ44_9BACT</name>
<dbReference type="InterPro" id="IPR000515">
    <property type="entry name" value="MetI-like"/>
</dbReference>
<comment type="subcellular location">
    <subcellularLocation>
        <location evidence="2">Cell inner membrane</location>
        <topology evidence="2">Multi-pass membrane protein</topology>
    </subcellularLocation>
    <subcellularLocation>
        <location evidence="10">Cell membrane</location>
        <topology evidence="10">Multi-pass membrane protein</topology>
    </subcellularLocation>
</comment>
<evidence type="ECO:0000256" key="9">
    <source>
        <dbReference type="ARBA" id="ARBA00023136"/>
    </source>
</evidence>
<dbReference type="PANTHER" id="PTHR30614:SF20">
    <property type="entry name" value="GLUTAMINE TRANSPORT SYSTEM PERMEASE PROTEIN GLNP"/>
    <property type="match status" value="1"/>
</dbReference>
<evidence type="ECO:0000256" key="5">
    <source>
        <dbReference type="ARBA" id="ARBA00022475"/>
    </source>
</evidence>